<accession>A0AB34IX05</accession>
<evidence type="ECO:0000256" key="2">
    <source>
        <dbReference type="SAM" id="MobiDB-lite"/>
    </source>
</evidence>
<dbReference type="Proteomes" id="UP001515480">
    <property type="component" value="Unassembled WGS sequence"/>
</dbReference>
<comment type="caution">
    <text evidence="3">The sequence shown here is derived from an EMBL/GenBank/DDBJ whole genome shotgun (WGS) entry which is preliminary data.</text>
</comment>
<keyword evidence="4" id="KW-1185">Reference proteome</keyword>
<evidence type="ECO:0000313" key="4">
    <source>
        <dbReference type="Proteomes" id="UP001515480"/>
    </source>
</evidence>
<sequence length="570" mass="64052">MCSLEATHDLNVVGNRAVAQCQPKATENQLAKHKTLVWSCYAEVAKMNTGKASGTWTHERAGPFNGCSEEEVLAAREKFMKQYMNPATRNRKRSIDAVEAAACEGRKQPRRDAAPVAQQLDATSRKPGPTSETAKAGPGRGKGRQSSAGASTLGTIPEERVLPPELPAGNWLARLSLQKQWQSSAMDALQRTVKRLEREMLAKDETIEQQARTIDELREKVKDLELLQMTAAEELASFIKLDPVLKQASHAQVLEEDPDFALVIGLGYVGAQKQSLIYKHLNKLKERLREITAGDAVKAKALSEMLYLRTHAGEKRVQSNAAKIVEHRRDIAEGIVDSIRRFVHALHDAGGNGRYPQKIRQAMQVIATAVCRAVALSKAKITIKEVGDALGLNPNLVSECKKRFDSLDDGEWEQLFDDRGTKRSDAMCEEWVEFAREFWTNPELANESHEAYNFTRRAESMSKVVRDPAQRKGGETHRIHWLEETIGLMHETMLKRGKQIFGGDFHMSWSFFLDLRPYYVKDATRETCMCVYHLRFEEMANGLLSYRRALRREGVPKLRSSQVALAVSPT</sequence>
<feature type="compositionally biased region" description="Polar residues" evidence="2">
    <location>
        <begin position="144"/>
        <end position="154"/>
    </location>
</feature>
<name>A0AB34IX05_PRYPA</name>
<dbReference type="EMBL" id="JBGBPQ010000017">
    <property type="protein sequence ID" value="KAL1507762.1"/>
    <property type="molecule type" value="Genomic_DNA"/>
</dbReference>
<reference evidence="3 4" key="1">
    <citation type="journal article" date="2024" name="Science">
        <title>Giant polyketide synthase enzymes in the biosynthesis of giant marine polyether toxins.</title>
        <authorList>
            <person name="Fallon T.R."/>
            <person name="Shende V.V."/>
            <person name="Wierzbicki I.H."/>
            <person name="Pendleton A.L."/>
            <person name="Watervoot N.F."/>
            <person name="Auber R.P."/>
            <person name="Gonzalez D.J."/>
            <person name="Wisecaver J.H."/>
            <person name="Moore B.S."/>
        </authorList>
    </citation>
    <scope>NUCLEOTIDE SEQUENCE [LARGE SCALE GENOMIC DNA]</scope>
    <source>
        <strain evidence="3 4">12B1</strain>
    </source>
</reference>
<evidence type="ECO:0000256" key="1">
    <source>
        <dbReference type="SAM" id="Coils"/>
    </source>
</evidence>
<feature type="compositionally biased region" description="Basic and acidic residues" evidence="2">
    <location>
        <begin position="104"/>
        <end position="113"/>
    </location>
</feature>
<evidence type="ECO:0000313" key="3">
    <source>
        <dbReference type="EMBL" id="KAL1507762.1"/>
    </source>
</evidence>
<proteinExistence type="predicted"/>
<feature type="region of interest" description="Disordered" evidence="2">
    <location>
        <begin position="103"/>
        <end position="162"/>
    </location>
</feature>
<gene>
    <name evidence="3" type="ORF">AB1Y20_007372</name>
</gene>
<protein>
    <submittedName>
        <fullName evidence="3">Uncharacterized protein</fullName>
    </submittedName>
</protein>
<feature type="coiled-coil region" evidence="1">
    <location>
        <begin position="179"/>
        <end position="234"/>
    </location>
</feature>
<dbReference type="AlphaFoldDB" id="A0AB34IX05"/>
<keyword evidence="1" id="KW-0175">Coiled coil</keyword>
<organism evidence="3 4">
    <name type="scientific">Prymnesium parvum</name>
    <name type="common">Toxic golden alga</name>
    <dbReference type="NCBI Taxonomy" id="97485"/>
    <lineage>
        <taxon>Eukaryota</taxon>
        <taxon>Haptista</taxon>
        <taxon>Haptophyta</taxon>
        <taxon>Prymnesiophyceae</taxon>
        <taxon>Prymnesiales</taxon>
        <taxon>Prymnesiaceae</taxon>
        <taxon>Prymnesium</taxon>
    </lineage>
</organism>